<dbReference type="PANTHER" id="PTHR15739">
    <property type="entry name" value="ZINC FINGER PROTEIN"/>
    <property type="match status" value="1"/>
</dbReference>
<dbReference type="PaxDb" id="8030-ENSSSAP00000013912"/>
<feature type="compositionally biased region" description="Basic and acidic residues" evidence="3">
    <location>
        <begin position="400"/>
        <end position="409"/>
    </location>
</feature>
<accession>A0A1S3S8R4</accession>
<keyword evidence="1" id="KW-0597">Phosphoprotein</keyword>
<dbReference type="Proteomes" id="UP001652741">
    <property type="component" value="Chromosome ssa01"/>
</dbReference>
<dbReference type="GeneID" id="106607841"/>
<feature type="compositionally biased region" description="Polar residues" evidence="3">
    <location>
        <begin position="360"/>
        <end position="371"/>
    </location>
</feature>
<evidence type="ECO:0000259" key="4">
    <source>
        <dbReference type="Pfam" id="PF23165"/>
    </source>
</evidence>
<sequence>MHIMEFNSKNRNLCGEFLLFCMSSSCKYSFQVVGEMQAKVCAKRTSLITENGQACGASADSQLPFRCPRCGEHERFHSLASLRDHLEYSHSYYHTMHELSLPTRRGHSHPERVLHVRSLSDTREVTSCIERCRTHSVGTQAAEEIQTEEEEEEARKDDLKFHKSSPGTDHIPFPFDNPPDPGSEPEAMSPEWSVCAGEVSVRRRLAKVLLAADSTMQRRLHRVSTELAQTDTELLCERAHSQHLAQERQEVQERERALSHQVDMAVMVIATLKEQLNESEYELERREQEVITIQNFLEAAAQHEICGKVRIQRFIENLLKRIALAERLLEYYQSSPSPPTYTDYMHQTAENGPHRITKSRSAGYQLSQSCPQEGRTHPSQLGRAFPKGPSERVGNSGYFRPDRRDEAWTQRRRSAGFED</sequence>
<dbReference type="InterPro" id="IPR052283">
    <property type="entry name" value="GenomicStab_NeuMorph_Reg"/>
</dbReference>
<feature type="region of interest" description="Disordered" evidence="3">
    <location>
        <begin position="163"/>
        <end position="189"/>
    </location>
</feature>
<reference evidence="6" key="1">
    <citation type="submission" date="2025-08" db="UniProtKB">
        <authorList>
            <consortium name="RefSeq"/>
        </authorList>
    </citation>
    <scope>IDENTIFICATION</scope>
</reference>
<dbReference type="PANTHER" id="PTHR15739:SF2">
    <property type="entry name" value="PROTEIN ZNF365"/>
    <property type="match status" value="1"/>
</dbReference>
<evidence type="ECO:0000256" key="2">
    <source>
        <dbReference type="ARBA" id="ARBA00023054"/>
    </source>
</evidence>
<proteinExistence type="predicted"/>
<gene>
    <name evidence="6" type="primary">LOC106607841</name>
</gene>
<dbReference type="AlphaFoldDB" id="A0A1S3S8R4"/>
<feature type="domain" description="FBX41/ZN365 C2H2-type zinc finger" evidence="4">
    <location>
        <begin position="63"/>
        <end position="92"/>
    </location>
</feature>
<evidence type="ECO:0000313" key="6">
    <source>
        <dbReference type="RefSeq" id="XP_014060734.2"/>
    </source>
</evidence>
<feature type="region of interest" description="Disordered" evidence="3">
    <location>
        <begin position="360"/>
        <end position="419"/>
    </location>
</feature>
<dbReference type="GO" id="GO:0010975">
    <property type="term" value="P:regulation of neuron projection development"/>
    <property type="evidence" value="ECO:0007669"/>
    <property type="project" value="TreeGrafter"/>
</dbReference>
<keyword evidence="5" id="KW-1185">Reference proteome</keyword>
<evidence type="ECO:0000313" key="5">
    <source>
        <dbReference type="Proteomes" id="UP001652741"/>
    </source>
</evidence>
<protein>
    <submittedName>
        <fullName evidence="6">Protein ZNF365 isoform X1</fullName>
    </submittedName>
</protein>
<dbReference type="GO" id="GO:0110026">
    <property type="term" value="P:regulation of DNA strand resection involved in replication fork processing"/>
    <property type="evidence" value="ECO:0007669"/>
    <property type="project" value="TreeGrafter"/>
</dbReference>
<feature type="compositionally biased region" description="Basic residues" evidence="3">
    <location>
        <begin position="410"/>
        <end position="419"/>
    </location>
</feature>
<dbReference type="KEGG" id="sasa:106607841"/>
<dbReference type="GO" id="GO:0000723">
    <property type="term" value="P:telomere maintenance"/>
    <property type="evidence" value="ECO:0007669"/>
    <property type="project" value="TreeGrafter"/>
</dbReference>
<dbReference type="InterPro" id="IPR057038">
    <property type="entry name" value="FBX41/ZN365_Znf-C2H2"/>
</dbReference>
<evidence type="ECO:0000256" key="1">
    <source>
        <dbReference type="ARBA" id="ARBA00022553"/>
    </source>
</evidence>
<dbReference type="RefSeq" id="XP_014060734.2">
    <property type="nucleotide sequence ID" value="XM_014205259.2"/>
</dbReference>
<keyword evidence="2" id="KW-0175">Coiled coil</keyword>
<dbReference type="GO" id="GO:0010569">
    <property type="term" value="P:regulation of double-strand break repair via homologous recombination"/>
    <property type="evidence" value="ECO:0007669"/>
    <property type="project" value="TreeGrafter"/>
</dbReference>
<dbReference type="Bgee" id="ENSSSAG00000006890">
    <property type="expression patterns" value="Expressed in ovary and 24 other cell types or tissues"/>
</dbReference>
<organism evidence="5 6">
    <name type="scientific">Salmo salar</name>
    <name type="common">Atlantic salmon</name>
    <dbReference type="NCBI Taxonomy" id="8030"/>
    <lineage>
        <taxon>Eukaryota</taxon>
        <taxon>Metazoa</taxon>
        <taxon>Chordata</taxon>
        <taxon>Craniata</taxon>
        <taxon>Vertebrata</taxon>
        <taxon>Euteleostomi</taxon>
        <taxon>Actinopterygii</taxon>
        <taxon>Neopterygii</taxon>
        <taxon>Teleostei</taxon>
        <taxon>Protacanthopterygii</taxon>
        <taxon>Salmoniformes</taxon>
        <taxon>Salmonidae</taxon>
        <taxon>Salmoninae</taxon>
        <taxon>Salmo</taxon>
    </lineage>
</organism>
<evidence type="ECO:0000256" key="3">
    <source>
        <dbReference type="SAM" id="MobiDB-lite"/>
    </source>
</evidence>
<dbReference type="Pfam" id="PF23165">
    <property type="entry name" value="zf-C2H2_FBX41"/>
    <property type="match status" value="1"/>
</dbReference>
<name>A0A1S3S8R4_SALSA</name>